<organism evidence="1 2">
    <name type="scientific">Paenibacillus filicis</name>
    <dbReference type="NCBI Taxonomy" id="669464"/>
    <lineage>
        <taxon>Bacteria</taxon>
        <taxon>Bacillati</taxon>
        <taxon>Bacillota</taxon>
        <taxon>Bacilli</taxon>
        <taxon>Bacillales</taxon>
        <taxon>Paenibacillaceae</taxon>
        <taxon>Paenibacillus</taxon>
    </lineage>
</organism>
<evidence type="ECO:0000313" key="1">
    <source>
        <dbReference type="EMBL" id="MEK8131054.1"/>
    </source>
</evidence>
<keyword evidence="2" id="KW-1185">Reference proteome</keyword>
<proteinExistence type="predicted"/>
<accession>A0ABU9DQS1</accession>
<dbReference type="RefSeq" id="WP_341418195.1">
    <property type="nucleotide sequence ID" value="NZ_JBBPCC010000018.1"/>
</dbReference>
<evidence type="ECO:0000313" key="2">
    <source>
        <dbReference type="Proteomes" id="UP001469365"/>
    </source>
</evidence>
<dbReference type="EMBL" id="JBBPCC010000018">
    <property type="protein sequence ID" value="MEK8131054.1"/>
    <property type="molecule type" value="Genomic_DNA"/>
</dbReference>
<sequence length="66" mass="7421">MNLIQLSPQLHQTVKQMKETGLNSKDLASASQTSVATLSEVESYAVMKTFNLPEKAKRTLEPRSEW</sequence>
<gene>
    <name evidence="1" type="ORF">WMW72_24415</name>
</gene>
<comment type="caution">
    <text evidence="1">The sequence shown here is derived from an EMBL/GenBank/DDBJ whole genome shotgun (WGS) entry which is preliminary data.</text>
</comment>
<dbReference type="Proteomes" id="UP001469365">
    <property type="component" value="Unassembled WGS sequence"/>
</dbReference>
<name>A0ABU9DQS1_9BACL</name>
<protein>
    <submittedName>
        <fullName evidence="1">Uncharacterized protein</fullName>
    </submittedName>
</protein>
<reference evidence="1 2" key="1">
    <citation type="submission" date="2024-04" db="EMBL/GenBank/DDBJ databases">
        <title>draft genome sequnece of Paenibacillus filicis.</title>
        <authorList>
            <person name="Kim D.-U."/>
        </authorList>
    </citation>
    <scope>NUCLEOTIDE SEQUENCE [LARGE SCALE GENOMIC DNA]</scope>
    <source>
        <strain evidence="1 2">KACC14197</strain>
    </source>
</reference>